<dbReference type="RefSeq" id="WP_125094712.1">
    <property type="nucleotide sequence ID" value="NZ_RRUE01000001.1"/>
</dbReference>
<feature type="domain" description="ABC3 transporter permease C-terminal" evidence="9">
    <location>
        <begin position="745"/>
        <end position="859"/>
    </location>
</feature>
<evidence type="ECO:0000256" key="2">
    <source>
        <dbReference type="ARBA" id="ARBA00022475"/>
    </source>
</evidence>
<feature type="transmembrane region" description="Helical" evidence="8">
    <location>
        <begin position="835"/>
        <end position="857"/>
    </location>
</feature>
<dbReference type="EMBL" id="RRUE01000001">
    <property type="protein sequence ID" value="RRN45284.1"/>
    <property type="molecule type" value="Genomic_DNA"/>
</dbReference>
<feature type="transmembrane region" description="Helical" evidence="8">
    <location>
        <begin position="516"/>
        <end position="535"/>
    </location>
</feature>
<dbReference type="Pfam" id="PF02687">
    <property type="entry name" value="FtsX"/>
    <property type="match status" value="2"/>
</dbReference>
<dbReference type="PANTHER" id="PTHR30572:SF4">
    <property type="entry name" value="ABC TRANSPORTER PERMEASE YTRF"/>
    <property type="match status" value="1"/>
</dbReference>
<evidence type="ECO:0000313" key="10">
    <source>
        <dbReference type="EMBL" id="RRN45284.1"/>
    </source>
</evidence>
<organism evidence="10 11">
    <name type="scientific">Lautropia dentalis</name>
    <dbReference type="NCBI Taxonomy" id="2490857"/>
    <lineage>
        <taxon>Bacteria</taxon>
        <taxon>Pseudomonadati</taxon>
        <taxon>Pseudomonadota</taxon>
        <taxon>Betaproteobacteria</taxon>
        <taxon>Burkholderiales</taxon>
        <taxon>Burkholderiaceae</taxon>
        <taxon>Lautropia</taxon>
    </lineage>
</organism>
<dbReference type="Proteomes" id="UP000270261">
    <property type="component" value="Unassembled WGS sequence"/>
</dbReference>
<feature type="compositionally biased region" description="Gly residues" evidence="7">
    <location>
        <begin position="25"/>
        <end position="68"/>
    </location>
</feature>
<comment type="caution">
    <text evidence="10">The sequence shown here is derived from an EMBL/GenBank/DDBJ whole genome shotgun (WGS) entry which is preliminary data.</text>
</comment>
<sequence length="870" mass="93202">MSCAGEASPSGTSPGTAAYRARDGGPAGHGPAGWGPTGGGPDGGGPDGCGPAGGGPAGGGASGGGGGGGRRVRRALLPAIYRKALRDLWLLRGQAIAIMGVVMAGIAMLTMMQMAFSSLLESREQLFAVDNGNLPDVWVTLKRAPEGVAKQVAALPEVAEVETRVRAAGKLKLAGVDEPMQAELVSLPDNGQQPRQNRVFLRRGRMPAPWTRNEVVISDAFADFHHLQPGARLRVTVNGRSQWFTAVGVGGTPEYLYQIAPGGIFPDYEHFAVLWVPREALAAGMNMDGAFNSLTARLSPQTDAQGREARAIAGIDRVLDRWGGLGAIGRVDQLSTRRLDDELGQLHASVRMLPTVFLGVAAFLLNVVFTRLVGMQRGQIAILKAFGYRTTTVMLHYGLMTTVICVAGALLGIVAGSWMGQWMARTYLENFRFPQLYFSLDGGLVITGGLVAVLAGVAGAGLAVLRAVREPVAQAMRPQAPERFRGGLVGRWRLLQRLPQTARMVLRQLERRPGRAVLTIIGLAMVGGLIVMVRLQGGALTYLVDSRFRMGELYDVAATFTEVQPRRALFELASIPGVQYAEGMRAVPVEVSAMSRHLRTTIEGLPAEGTLRRLVDASLRQQVVPHDGVVMNDYLAARLGVGVGETVSVHELQGRRRTLQLPVMALVREQIGVTLYMDVPAMNRALGEGDVLEGAVLDVAPGALQGVKMALDRRPDVAAISVRADATSSFYDMLNRITGPVTMMGVLLGIMVNFGVVYNSARITLAERARELASLRVLGFTRGEVARILLGEIGLLVLLSIPLSFVCGRGLGWLMVQGLQSDLYRIPLRIPPESYALATVVTMCTTLVSMAVVLRLVNRLDMIEALKERD</sequence>
<dbReference type="OrthoDB" id="5137249at2"/>
<dbReference type="PANTHER" id="PTHR30572">
    <property type="entry name" value="MEMBRANE COMPONENT OF TRANSPORTER-RELATED"/>
    <property type="match status" value="1"/>
</dbReference>
<comment type="subcellular location">
    <subcellularLocation>
        <location evidence="1">Cell membrane</location>
        <topology evidence="1">Multi-pass membrane protein</topology>
    </subcellularLocation>
</comment>
<evidence type="ECO:0000256" key="5">
    <source>
        <dbReference type="ARBA" id="ARBA00023136"/>
    </source>
</evidence>
<feature type="region of interest" description="Disordered" evidence="7">
    <location>
        <begin position="1"/>
        <end position="68"/>
    </location>
</feature>
<evidence type="ECO:0000256" key="7">
    <source>
        <dbReference type="SAM" id="MobiDB-lite"/>
    </source>
</evidence>
<evidence type="ECO:0000259" key="9">
    <source>
        <dbReference type="Pfam" id="PF02687"/>
    </source>
</evidence>
<evidence type="ECO:0000256" key="4">
    <source>
        <dbReference type="ARBA" id="ARBA00022989"/>
    </source>
</evidence>
<keyword evidence="3 8" id="KW-0812">Transmembrane</keyword>
<dbReference type="InterPro" id="IPR050250">
    <property type="entry name" value="Macrolide_Exporter_MacB"/>
</dbReference>
<dbReference type="InterPro" id="IPR003838">
    <property type="entry name" value="ABC3_permease_C"/>
</dbReference>
<comment type="similarity">
    <text evidence="6">Belongs to the ABC-4 integral membrane protein family.</text>
</comment>
<dbReference type="GO" id="GO:0022857">
    <property type="term" value="F:transmembrane transporter activity"/>
    <property type="evidence" value="ECO:0007669"/>
    <property type="project" value="TreeGrafter"/>
</dbReference>
<evidence type="ECO:0000256" key="8">
    <source>
        <dbReference type="SAM" id="Phobius"/>
    </source>
</evidence>
<evidence type="ECO:0000256" key="3">
    <source>
        <dbReference type="ARBA" id="ARBA00022692"/>
    </source>
</evidence>
<feature type="transmembrane region" description="Helical" evidence="8">
    <location>
        <begin position="444"/>
        <end position="468"/>
    </location>
</feature>
<dbReference type="GO" id="GO:0005886">
    <property type="term" value="C:plasma membrane"/>
    <property type="evidence" value="ECO:0007669"/>
    <property type="project" value="UniProtKB-SubCell"/>
</dbReference>
<name>A0A426FRL4_9BURK</name>
<accession>A0A426FRL4</accession>
<protein>
    <submittedName>
        <fullName evidence="10">ABC transporter permease</fullName>
    </submittedName>
</protein>
<evidence type="ECO:0000256" key="1">
    <source>
        <dbReference type="ARBA" id="ARBA00004651"/>
    </source>
</evidence>
<reference evidence="10 11" key="1">
    <citation type="submission" date="2018-11" db="EMBL/GenBank/DDBJ databases">
        <title>Genome sequencing of Lautropia sp. KCOM 2505 (= ChDC F240).</title>
        <authorList>
            <person name="Kook J.-K."/>
            <person name="Park S.-N."/>
            <person name="Lim Y.K."/>
        </authorList>
    </citation>
    <scope>NUCLEOTIDE SEQUENCE [LARGE SCALE GENOMIC DNA]</scope>
    <source>
        <strain evidence="10 11">KCOM 2505</strain>
    </source>
</reference>
<keyword evidence="11" id="KW-1185">Reference proteome</keyword>
<feature type="transmembrane region" description="Helical" evidence="8">
    <location>
        <begin position="793"/>
        <end position="815"/>
    </location>
</feature>
<evidence type="ECO:0000313" key="11">
    <source>
        <dbReference type="Proteomes" id="UP000270261"/>
    </source>
</evidence>
<feature type="transmembrane region" description="Helical" evidence="8">
    <location>
        <begin position="395"/>
        <end position="424"/>
    </location>
</feature>
<feature type="transmembrane region" description="Helical" evidence="8">
    <location>
        <begin position="737"/>
        <end position="758"/>
    </location>
</feature>
<keyword evidence="2" id="KW-1003">Cell membrane</keyword>
<feature type="domain" description="ABC3 transporter permease C-terminal" evidence="9">
    <location>
        <begin position="352"/>
        <end position="471"/>
    </location>
</feature>
<dbReference type="AlphaFoldDB" id="A0A426FRL4"/>
<keyword evidence="5 8" id="KW-0472">Membrane</keyword>
<keyword evidence="4 8" id="KW-1133">Transmembrane helix</keyword>
<evidence type="ECO:0000256" key="6">
    <source>
        <dbReference type="ARBA" id="ARBA00038076"/>
    </source>
</evidence>
<feature type="transmembrane region" description="Helical" evidence="8">
    <location>
        <begin position="352"/>
        <end position="374"/>
    </location>
</feature>
<gene>
    <name evidence="10" type="ORF">EHV23_03380</name>
</gene>
<feature type="transmembrane region" description="Helical" evidence="8">
    <location>
        <begin position="95"/>
        <end position="116"/>
    </location>
</feature>
<proteinExistence type="inferred from homology"/>